<dbReference type="NCBIfam" id="NF009118">
    <property type="entry name" value="PRK12469.1"/>
    <property type="match status" value="1"/>
</dbReference>
<dbReference type="NCBIfam" id="TIGR02395">
    <property type="entry name" value="rpoN_sigma"/>
    <property type="match status" value="1"/>
</dbReference>
<keyword evidence="3 9" id="KW-0808">Transferase</keyword>
<proteinExistence type="inferred from homology"/>
<dbReference type="GO" id="GO:0006352">
    <property type="term" value="P:DNA-templated transcription initiation"/>
    <property type="evidence" value="ECO:0007669"/>
    <property type="project" value="InterPro"/>
</dbReference>
<name>A0A157MC92_9BORD</name>
<dbReference type="PROSITE" id="PS50044">
    <property type="entry name" value="SIGMA54_3"/>
    <property type="match status" value="1"/>
</dbReference>
<gene>
    <name evidence="13" type="primary">rpoN</name>
    <name evidence="13" type="ORF">SAMEA1982600_01162</name>
</gene>
<evidence type="ECO:0000259" key="11">
    <source>
        <dbReference type="Pfam" id="PF04552"/>
    </source>
</evidence>
<keyword evidence="5 9" id="KW-0805">Transcription regulation</keyword>
<protein>
    <recommendedName>
        <fullName evidence="9">RNA polymerase sigma-54 factor</fullName>
    </recommendedName>
</protein>
<evidence type="ECO:0000259" key="12">
    <source>
        <dbReference type="Pfam" id="PF04963"/>
    </source>
</evidence>
<dbReference type="PROSITE" id="PS00717">
    <property type="entry name" value="SIGMA54_1"/>
    <property type="match status" value="1"/>
</dbReference>
<dbReference type="InterPro" id="IPR038709">
    <property type="entry name" value="RpoN_core-bd_sf"/>
</dbReference>
<dbReference type="GO" id="GO:0016987">
    <property type="term" value="F:sigma factor activity"/>
    <property type="evidence" value="ECO:0007669"/>
    <property type="project" value="UniProtKB-KW"/>
</dbReference>
<evidence type="ECO:0000256" key="7">
    <source>
        <dbReference type="ARBA" id="ARBA00023125"/>
    </source>
</evidence>
<keyword evidence="7 9" id="KW-0238">DNA-binding</keyword>
<dbReference type="InterPro" id="IPR007634">
    <property type="entry name" value="RNA_pol_sigma_54_DNA-bd"/>
</dbReference>
<reference evidence="13 14" key="1">
    <citation type="submission" date="2016-03" db="EMBL/GenBank/DDBJ databases">
        <authorList>
            <consortium name="Pathogen Informatics"/>
        </authorList>
    </citation>
    <scope>NUCLEOTIDE SEQUENCE [LARGE SCALE GENOMIC DNA]</scope>
    <source>
        <strain evidence="13 14">NCTC13364</strain>
    </source>
</reference>
<dbReference type="PANTHER" id="PTHR32248">
    <property type="entry name" value="RNA POLYMERASE SIGMA-54 FACTOR"/>
    <property type="match status" value="1"/>
</dbReference>
<dbReference type="Gene3D" id="1.10.10.1330">
    <property type="entry name" value="RNA polymerase sigma-54 factor, core-binding domain"/>
    <property type="match status" value="1"/>
</dbReference>
<dbReference type="PIRSF" id="PIRSF000774">
    <property type="entry name" value="RpoN"/>
    <property type="match status" value="1"/>
</dbReference>
<dbReference type="RefSeq" id="WP_066409948.1">
    <property type="nucleotide sequence ID" value="NZ_FKBS01000012.1"/>
</dbReference>
<dbReference type="AlphaFoldDB" id="A0A157MC92"/>
<dbReference type="Pfam" id="PF04552">
    <property type="entry name" value="Sigma54_DBD"/>
    <property type="match status" value="1"/>
</dbReference>
<feature type="domain" description="RNA polymerase sigma factor 54 core-binding" evidence="12">
    <location>
        <begin position="124"/>
        <end position="318"/>
    </location>
</feature>
<dbReference type="Gene3D" id="1.10.10.60">
    <property type="entry name" value="Homeodomain-like"/>
    <property type="match status" value="1"/>
</dbReference>
<evidence type="ECO:0000313" key="14">
    <source>
        <dbReference type="Proteomes" id="UP000077037"/>
    </source>
</evidence>
<dbReference type="GO" id="GO:0016779">
    <property type="term" value="F:nucleotidyltransferase activity"/>
    <property type="evidence" value="ECO:0007669"/>
    <property type="project" value="UniProtKB-KW"/>
</dbReference>
<dbReference type="PRINTS" id="PR00045">
    <property type="entry name" value="SIGMA54FCT"/>
</dbReference>
<keyword evidence="6 9" id="KW-0731">Sigma factor</keyword>
<feature type="domain" description="RNA polymerase sigma factor 54 DNA-binding" evidence="11">
    <location>
        <begin position="333"/>
        <end position="489"/>
    </location>
</feature>
<evidence type="ECO:0000256" key="2">
    <source>
        <dbReference type="ARBA" id="ARBA00022478"/>
    </source>
</evidence>
<dbReference type="InterPro" id="IPR007046">
    <property type="entry name" value="RNA_pol_sigma_54_core-bd"/>
</dbReference>
<dbReference type="InterPro" id="IPR000394">
    <property type="entry name" value="RNA_pol_sigma_54"/>
</dbReference>
<evidence type="ECO:0000256" key="5">
    <source>
        <dbReference type="ARBA" id="ARBA00023015"/>
    </source>
</evidence>
<evidence type="ECO:0000256" key="6">
    <source>
        <dbReference type="ARBA" id="ARBA00023082"/>
    </source>
</evidence>
<dbReference type="PANTHER" id="PTHR32248:SF4">
    <property type="entry name" value="RNA POLYMERASE SIGMA-54 FACTOR"/>
    <property type="match status" value="1"/>
</dbReference>
<keyword evidence="2 9" id="KW-0240">DNA-directed RNA polymerase</keyword>
<dbReference type="GO" id="GO:0001216">
    <property type="term" value="F:DNA-binding transcription activator activity"/>
    <property type="evidence" value="ECO:0007669"/>
    <property type="project" value="InterPro"/>
</dbReference>
<organism evidence="13 14">
    <name type="scientific">Bordetella ansorpii</name>
    <dbReference type="NCBI Taxonomy" id="288768"/>
    <lineage>
        <taxon>Bacteria</taxon>
        <taxon>Pseudomonadati</taxon>
        <taxon>Pseudomonadota</taxon>
        <taxon>Betaproteobacteria</taxon>
        <taxon>Burkholderiales</taxon>
        <taxon>Alcaligenaceae</taxon>
        <taxon>Bordetella</taxon>
    </lineage>
</organism>
<dbReference type="Pfam" id="PF04963">
    <property type="entry name" value="Sigma54_CBD"/>
    <property type="match status" value="1"/>
</dbReference>
<evidence type="ECO:0000256" key="1">
    <source>
        <dbReference type="ARBA" id="ARBA00008798"/>
    </source>
</evidence>
<evidence type="ECO:0000256" key="4">
    <source>
        <dbReference type="ARBA" id="ARBA00022695"/>
    </source>
</evidence>
<feature type="compositionally biased region" description="Low complexity" evidence="10">
    <location>
        <begin position="73"/>
        <end position="84"/>
    </location>
</feature>
<evidence type="ECO:0000256" key="8">
    <source>
        <dbReference type="ARBA" id="ARBA00023163"/>
    </source>
</evidence>
<evidence type="ECO:0000256" key="9">
    <source>
        <dbReference type="PIRNR" id="PIRNR000774"/>
    </source>
</evidence>
<feature type="region of interest" description="Disordered" evidence="10">
    <location>
        <begin position="49"/>
        <end position="118"/>
    </location>
</feature>
<comment type="function">
    <text evidence="9">Sigma factors are initiation factors that promote the attachment of RNA polymerase to specific initiation sites and are then released.</text>
</comment>
<evidence type="ECO:0000256" key="3">
    <source>
        <dbReference type="ARBA" id="ARBA00022679"/>
    </source>
</evidence>
<keyword evidence="8 9" id="KW-0804">Transcription</keyword>
<keyword evidence="4 9" id="KW-0548">Nucleotidyltransferase</keyword>
<dbReference type="Pfam" id="PF00309">
    <property type="entry name" value="Sigma54_AID"/>
    <property type="match status" value="1"/>
</dbReference>
<dbReference type="EMBL" id="FKBS01000012">
    <property type="protein sequence ID" value="SAI06543.1"/>
    <property type="molecule type" value="Genomic_DNA"/>
</dbReference>
<evidence type="ECO:0000256" key="10">
    <source>
        <dbReference type="SAM" id="MobiDB-lite"/>
    </source>
</evidence>
<evidence type="ECO:0000313" key="13">
    <source>
        <dbReference type="EMBL" id="SAI06543.1"/>
    </source>
</evidence>
<comment type="similarity">
    <text evidence="1 9">Belongs to the sigma-54 factor family.</text>
</comment>
<dbReference type="OrthoDB" id="9814402at2"/>
<dbReference type="Proteomes" id="UP000077037">
    <property type="component" value="Unassembled WGS sequence"/>
</dbReference>
<accession>A0A157MC92</accession>
<sequence>MAHAAQELRMRQQTLLAPRLQQSIRLLQMSALEFTTAVQDALATNPFLEDGEDAEHGNGAASAQNGQEKAAAEDGSGASAAEAATPEPQADFSDAPLPQAEGPAYSGDYPTHVRNDGGPATDLSQWIAAPVSLRQRLSGELGSYPLTVRDRLLAEFIVDALDEDGYLHTSMEELAGSAAFDPAPDATEWAAALKLVQQLDVPGLGARDLTECLSLQLYARDDVPDELRDAALGIVRGNLDRLARNDIAGLQRVLGVDTGTVQCACELVRSLDPKPGRQYASDAPNYVVPDVIVTKVRARWQVVANRHSMPQARLNRTYADLFHRARMDERSPMAQELQEARWLVRNVEQRYITIRRVAEAIVRRQQTFFEYGDVALRPLMLRDVADELEMHESTVSRATANKYMITPRGLFEFRHFFSRELSTDTGGSCSAAAVRALIKEYIDEEDPRTPLSDVVLAQRLASNGVVVARRTVSKYRIQMKVPPAEMRRQS</sequence>
<dbReference type="GO" id="GO:0000428">
    <property type="term" value="C:DNA-directed RNA polymerase complex"/>
    <property type="evidence" value="ECO:0007669"/>
    <property type="project" value="UniProtKB-KW"/>
</dbReference>
<dbReference type="NCBIfam" id="NF004595">
    <property type="entry name" value="PRK05932.1-2"/>
    <property type="match status" value="1"/>
</dbReference>
<dbReference type="GO" id="GO:0003677">
    <property type="term" value="F:DNA binding"/>
    <property type="evidence" value="ECO:0007669"/>
    <property type="project" value="UniProtKB-KW"/>
</dbReference>